<reference evidence="1 2" key="1">
    <citation type="submission" date="2024-10" db="EMBL/GenBank/DDBJ databases">
        <authorList>
            <person name="Ratan Roy A."/>
            <person name="Morales Sandoval P.H."/>
            <person name="De Los Santos Villalobos S."/>
            <person name="Chakraborty S."/>
            <person name="Mukherjee J."/>
        </authorList>
    </citation>
    <scope>NUCLEOTIDE SEQUENCE [LARGE SCALE GENOMIC DNA]</scope>
    <source>
        <strain evidence="1 2">S1</strain>
    </source>
</reference>
<comment type="caution">
    <text evidence="1">The sequence shown here is derived from an EMBL/GenBank/DDBJ whole genome shotgun (WGS) entry which is preliminary data.</text>
</comment>
<evidence type="ECO:0000313" key="1">
    <source>
        <dbReference type="EMBL" id="MFE4105350.1"/>
    </source>
</evidence>
<dbReference type="NCBIfam" id="NF045647">
    <property type="entry name" value="alr0857_fam"/>
    <property type="match status" value="1"/>
</dbReference>
<accession>A0ABW6IB13</accession>
<dbReference type="Proteomes" id="UP001600165">
    <property type="component" value="Unassembled WGS sequence"/>
</dbReference>
<keyword evidence="2" id="KW-1185">Reference proteome</keyword>
<dbReference type="RefSeq" id="WP_377961724.1">
    <property type="nucleotide sequence ID" value="NZ_JBHZOL010000021.1"/>
</dbReference>
<dbReference type="EMBL" id="JBHZOL010000021">
    <property type="protein sequence ID" value="MFE4105350.1"/>
    <property type="molecule type" value="Genomic_DNA"/>
</dbReference>
<dbReference type="InterPro" id="IPR054664">
    <property type="entry name" value="Alr0857-like"/>
</dbReference>
<evidence type="ECO:0000313" key="2">
    <source>
        <dbReference type="Proteomes" id="UP001600165"/>
    </source>
</evidence>
<name>A0ABW6IB13_9CYAN</name>
<organism evidence="1 2">
    <name type="scientific">Almyronema epifaneia S1</name>
    <dbReference type="NCBI Taxonomy" id="2991925"/>
    <lineage>
        <taxon>Bacteria</taxon>
        <taxon>Bacillati</taxon>
        <taxon>Cyanobacteriota</taxon>
        <taxon>Cyanophyceae</taxon>
        <taxon>Nodosilineales</taxon>
        <taxon>Nodosilineaceae</taxon>
        <taxon>Almyronema</taxon>
        <taxon>Almyronema epifaneia</taxon>
    </lineage>
</organism>
<protein>
    <submittedName>
        <fullName evidence="1">Alr0857 family protein</fullName>
    </submittedName>
</protein>
<gene>
    <name evidence="1" type="ORF">ACFVKH_03605</name>
</gene>
<proteinExistence type="predicted"/>
<sequence>MLKITYSESSLHLERSAQTIAAFLSQRTQLSWQMQYAFTLEKSYGAFLLSAHLPHLAQLIAASQQIAPREISFSTGDEEMVEVSLQGYWIAEHPHSAEGVLVAELPTRLEILLVRFWQASQTQAVAKSTQWP</sequence>